<dbReference type="SUPFAM" id="SSF53383">
    <property type="entry name" value="PLP-dependent transferases"/>
    <property type="match status" value="1"/>
</dbReference>
<evidence type="ECO:0000256" key="11">
    <source>
        <dbReference type="HAMAP-Rule" id="MF_01023"/>
    </source>
</evidence>
<dbReference type="PROSITE" id="PS00599">
    <property type="entry name" value="AA_TRANSFER_CLASS_2"/>
    <property type="match status" value="1"/>
</dbReference>
<comment type="cofactor">
    <cofactor evidence="1 11">
        <name>pyridoxal 5'-phosphate</name>
        <dbReference type="ChEBI" id="CHEBI:597326"/>
    </cofactor>
</comment>
<dbReference type="Proteomes" id="UP000050465">
    <property type="component" value="Unassembled WGS sequence"/>
</dbReference>
<evidence type="ECO:0000313" key="13">
    <source>
        <dbReference type="EMBL" id="KPQ37046.1"/>
    </source>
</evidence>
<dbReference type="InterPro" id="IPR004839">
    <property type="entry name" value="Aminotransferase_I/II_large"/>
</dbReference>
<organism evidence="13 14">
    <name type="scientific">Phormidesmis priestleyi Ana</name>
    <dbReference type="NCBI Taxonomy" id="1666911"/>
    <lineage>
        <taxon>Bacteria</taxon>
        <taxon>Bacillati</taxon>
        <taxon>Cyanobacteriota</taxon>
        <taxon>Cyanophyceae</taxon>
        <taxon>Leptolyngbyales</taxon>
        <taxon>Leptolyngbyaceae</taxon>
        <taxon>Phormidesmis</taxon>
    </lineage>
</organism>
<dbReference type="Pfam" id="PF00155">
    <property type="entry name" value="Aminotran_1_2"/>
    <property type="match status" value="1"/>
</dbReference>
<dbReference type="HAMAP" id="MF_01023">
    <property type="entry name" value="HisC_aminotrans_2"/>
    <property type="match status" value="1"/>
</dbReference>
<evidence type="ECO:0000256" key="7">
    <source>
        <dbReference type="ARBA" id="ARBA00022679"/>
    </source>
</evidence>
<proteinExistence type="inferred from homology"/>
<comment type="caution">
    <text evidence="13">The sequence shown here is derived from an EMBL/GenBank/DDBJ whole genome shotgun (WGS) entry which is preliminary data.</text>
</comment>
<evidence type="ECO:0000256" key="4">
    <source>
        <dbReference type="ARBA" id="ARBA00011738"/>
    </source>
</evidence>
<comment type="catalytic activity">
    <reaction evidence="10 11">
        <text>L-histidinol phosphate + 2-oxoglutarate = 3-(imidazol-4-yl)-2-oxopropyl phosphate + L-glutamate</text>
        <dbReference type="Rhea" id="RHEA:23744"/>
        <dbReference type="ChEBI" id="CHEBI:16810"/>
        <dbReference type="ChEBI" id="CHEBI:29985"/>
        <dbReference type="ChEBI" id="CHEBI:57766"/>
        <dbReference type="ChEBI" id="CHEBI:57980"/>
        <dbReference type="EC" id="2.6.1.9"/>
    </reaction>
</comment>
<name>A0A0P8DJR6_9CYAN</name>
<keyword evidence="6 11" id="KW-0028">Amino-acid biosynthesis</keyword>
<dbReference type="EMBL" id="LJZR01000003">
    <property type="protein sequence ID" value="KPQ37046.1"/>
    <property type="molecule type" value="Genomic_DNA"/>
</dbReference>
<evidence type="ECO:0000313" key="14">
    <source>
        <dbReference type="Proteomes" id="UP000050465"/>
    </source>
</evidence>
<dbReference type="PANTHER" id="PTHR43643:SF6">
    <property type="entry name" value="HISTIDINOL-PHOSPHATE AMINOTRANSFERASE"/>
    <property type="match status" value="1"/>
</dbReference>
<sequence>MIDQPLSWFRPEINNMQGYQPGEWPDLNANILKLNSNENPYPPSPQVLAALSEVSAELLRRYPDPKATDFCQVVGKTFGIPADWVIAGNGSDDLLTMLVRACAGSATTRSTAEKERMLAYPMPTYILYRTLAAIQPAKTVEIAYEMQGDNWSLPVEQLIAAQAALTLVATPNSPTGHCVPMADLRSLAAGLNGVLVIDEAYIDFAGEEAEQASLALVKAFENVIVLRTLSKGYGLAGLRLGFGIAQPPLLAGLQKVKDSYNVDAIALRLGAAAIADQPYKRAITQKVMAARQQLATDLQGLNFRVWPSFANFLLVQPPDGKAKLLCEKLKENQIMIRYFNQPGLDDKLRITVGTPAQNERMLLAIQAWL</sequence>
<dbReference type="Gene3D" id="3.40.640.10">
    <property type="entry name" value="Type I PLP-dependent aspartate aminotransferase-like (Major domain)"/>
    <property type="match status" value="1"/>
</dbReference>
<keyword evidence="9 11" id="KW-0368">Histidine biosynthesis</keyword>
<comment type="pathway">
    <text evidence="2 11">Amino-acid biosynthesis; L-histidine biosynthesis; L-histidine from 5-phospho-alpha-D-ribose 1-diphosphate: step 7/9.</text>
</comment>
<dbReference type="NCBIfam" id="TIGR01141">
    <property type="entry name" value="hisC"/>
    <property type="match status" value="1"/>
</dbReference>
<evidence type="ECO:0000256" key="5">
    <source>
        <dbReference type="ARBA" id="ARBA00022576"/>
    </source>
</evidence>
<dbReference type="InterPro" id="IPR005861">
    <property type="entry name" value="HisP_aminotrans"/>
</dbReference>
<keyword evidence="7 11" id="KW-0808">Transferase</keyword>
<dbReference type="InterPro" id="IPR050106">
    <property type="entry name" value="HistidinolP_aminotransfase"/>
</dbReference>
<comment type="similarity">
    <text evidence="3 11">Belongs to the class-II pyridoxal-phosphate-dependent aminotransferase family. Histidinol-phosphate aminotransferase subfamily.</text>
</comment>
<dbReference type="STRING" id="1666911.HLUCCA11_03760"/>
<evidence type="ECO:0000256" key="2">
    <source>
        <dbReference type="ARBA" id="ARBA00005011"/>
    </source>
</evidence>
<feature type="modified residue" description="N6-(pyridoxal phosphate)lysine" evidence="11">
    <location>
        <position position="231"/>
    </location>
</feature>
<dbReference type="InterPro" id="IPR015421">
    <property type="entry name" value="PyrdxlP-dep_Trfase_major"/>
</dbReference>
<evidence type="ECO:0000256" key="3">
    <source>
        <dbReference type="ARBA" id="ARBA00007970"/>
    </source>
</evidence>
<gene>
    <name evidence="13" type="primary">hisC-2</name>
    <name evidence="11" type="synonym">hisC</name>
    <name evidence="13" type="ORF">HLUCCA11_03760</name>
</gene>
<feature type="domain" description="Aminotransferase class I/classII large" evidence="12">
    <location>
        <begin position="30"/>
        <end position="364"/>
    </location>
</feature>
<evidence type="ECO:0000256" key="8">
    <source>
        <dbReference type="ARBA" id="ARBA00022898"/>
    </source>
</evidence>
<dbReference type="GO" id="GO:0030170">
    <property type="term" value="F:pyridoxal phosphate binding"/>
    <property type="evidence" value="ECO:0007669"/>
    <property type="project" value="InterPro"/>
</dbReference>
<dbReference type="GO" id="GO:0000105">
    <property type="term" value="P:L-histidine biosynthetic process"/>
    <property type="evidence" value="ECO:0007669"/>
    <property type="project" value="UniProtKB-UniRule"/>
</dbReference>
<evidence type="ECO:0000256" key="6">
    <source>
        <dbReference type="ARBA" id="ARBA00022605"/>
    </source>
</evidence>
<dbReference type="AlphaFoldDB" id="A0A0P8DJR6"/>
<dbReference type="PANTHER" id="PTHR43643">
    <property type="entry name" value="HISTIDINOL-PHOSPHATE AMINOTRANSFERASE 2"/>
    <property type="match status" value="1"/>
</dbReference>
<protein>
    <recommendedName>
        <fullName evidence="11">Histidinol-phosphate aminotransferase</fullName>
        <ecNumber evidence="11">2.6.1.9</ecNumber>
    </recommendedName>
    <alternativeName>
        <fullName evidence="11">Imidazole acetol-phosphate transaminase</fullName>
    </alternativeName>
</protein>
<dbReference type="GO" id="GO:0004400">
    <property type="term" value="F:histidinol-phosphate transaminase activity"/>
    <property type="evidence" value="ECO:0007669"/>
    <property type="project" value="UniProtKB-UniRule"/>
</dbReference>
<dbReference type="InterPro" id="IPR015424">
    <property type="entry name" value="PyrdxlP-dep_Trfase"/>
</dbReference>
<dbReference type="EC" id="2.6.1.9" evidence="11"/>
<evidence type="ECO:0000259" key="12">
    <source>
        <dbReference type="Pfam" id="PF00155"/>
    </source>
</evidence>
<keyword evidence="5 11" id="KW-0032">Aminotransferase</keyword>
<dbReference type="PATRIC" id="fig|1666911.3.peg.3608"/>
<accession>A0A0P8DJR6</accession>
<evidence type="ECO:0000256" key="9">
    <source>
        <dbReference type="ARBA" id="ARBA00023102"/>
    </source>
</evidence>
<comment type="subunit">
    <text evidence="4 11">Homodimer.</text>
</comment>
<reference evidence="13 14" key="1">
    <citation type="submission" date="2015-09" db="EMBL/GenBank/DDBJ databases">
        <title>Identification and resolution of microdiversity through metagenomic sequencing of parallel consortia.</title>
        <authorList>
            <person name="Nelson W.C."/>
            <person name="Romine M.F."/>
            <person name="Lindemann S.R."/>
        </authorList>
    </citation>
    <scope>NUCLEOTIDE SEQUENCE [LARGE SCALE GENOMIC DNA]</scope>
    <source>
        <strain evidence="13">Ana</strain>
    </source>
</reference>
<keyword evidence="8 11" id="KW-0663">Pyridoxal phosphate</keyword>
<evidence type="ECO:0000256" key="10">
    <source>
        <dbReference type="ARBA" id="ARBA00047481"/>
    </source>
</evidence>
<dbReference type="Gene3D" id="3.90.1150.10">
    <property type="entry name" value="Aspartate Aminotransferase, domain 1"/>
    <property type="match status" value="1"/>
</dbReference>
<dbReference type="CDD" id="cd00609">
    <property type="entry name" value="AAT_like"/>
    <property type="match status" value="1"/>
</dbReference>
<dbReference type="InterPro" id="IPR015422">
    <property type="entry name" value="PyrdxlP-dep_Trfase_small"/>
</dbReference>
<evidence type="ECO:0000256" key="1">
    <source>
        <dbReference type="ARBA" id="ARBA00001933"/>
    </source>
</evidence>
<dbReference type="InterPro" id="IPR001917">
    <property type="entry name" value="Aminotrans_II_pyridoxalP_BS"/>
</dbReference>
<dbReference type="UniPathway" id="UPA00031">
    <property type="reaction ID" value="UER00012"/>
</dbReference>